<organism evidence="2 3">
    <name type="scientific">Vallitalea pronyensis</name>
    <dbReference type="NCBI Taxonomy" id="1348613"/>
    <lineage>
        <taxon>Bacteria</taxon>
        <taxon>Bacillati</taxon>
        <taxon>Bacillota</taxon>
        <taxon>Clostridia</taxon>
        <taxon>Lachnospirales</taxon>
        <taxon>Vallitaleaceae</taxon>
        <taxon>Vallitalea</taxon>
    </lineage>
</organism>
<dbReference type="EMBL" id="CP058649">
    <property type="protein sequence ID" value="QUI22893.1"/>
    <property type="molecule type" value="Genomic_DNA"/>
</dbReference>
<accession>A0A8J8MKB7</accession>
<dbReference type="RefSeq" id="WP_212698388.1">
    <property type="nucleotide sequence ID" value="NZ_CP058649.1"/>
</dbReference>
<sequence length="568" mass="67217">MKKFLIYIGLIIIGVVIIYAMNKSNHTSSTMKDSTTQEKYLVYDEHIGNYLSKFVTNDNIEMMEYTELPSLEDTLINIRMINKFGTYDPKKLDQHTLKKMIIDEMDSLEENEMGLYKKYDLLYSVDNFCKEVALDAMDFIRYDQVIQKDIERVAGFLENDQKNLVMYLQILSKIVLLNKEKEELHVIVDMVETISHMPYDHYTNQEQMMIGLSLIDIKRMLGIRDIELEESYQQQFIDKVNDYDIDGHINIGDMVILNKGLHLFSDFVIEDEKISSIMDELSLMLTSKNDFMAFVKIQFYEMAHVINYMNRGIYEWVRDIPCNEGYIYFKPVDMIPTFRSLYVFLRSIELNDMKLMDFTHHANHYLNNILNVYNQSMLSNGDIYYAYMLTNYIDNEKLNELVERSIKNTIDNVGDMTITKNNVYDHFMLYKALEMKEHKSRKKVFDKLIHFFEHVLHDGHDHETLFMQTMRLNTHACAHKKVIQEDIPSYEEQVLNYKGDSEIFLLHIYTEIYHHSQTKISDTSKEKILHKLKTFKVAGGYSRTKEAKHVNLFATQLGQEIQYMIRSN</sequence>
<evidence type="ECO:0000313" key="2">
    <source>
        <dbReference type="EMBL" id="QUI22893.1"/>
    </source>
</evidence>
<evidence type="ECO:0000256" key="1">
    <source>
        <dbReference type="SAM" id="Phobius"/>
    </source>
</evidence>
<proteinExistence type="predicted"/>
<reference evidence="2" key="1">
    <citation type="submission" date="2020-07" db="EMBL/GenBank/DDBJ databases">
        <title>Vallitalea pronyensis genome.</title>
        <authorList>
            <person name="Postec A."/>
        </authorList>
    </citation>
    <scope>NUCLEOTIDE SEQUENCE</scope>
    <source>
        <strain evidence="2">FatNI3</strain>
    </source>
</reference>
<evidence type="ECO:0000313" key="3">
    <source>
        <dbReference type="Proteomes" id="UP000683246"/>
    </source>
</evidence>
<name>A0A8J8MKB7_9FIRM</name>
<keyword evidence="1" id="KW-1133">Transmembrane helix</keyword>
<keyword evidence="3" id="KW-1185">Reference proteome</keyword>
<keyword evidence="1" id="KW-0472">Membrane</keyword>
<feature type="transmembrane region" description="Helical" evidence="1">
    <location>
        <begin position="5"/>
        <end position="22"/>
    </location>
</feature>
<dbReference type="KEGG" id="vpy:HZI73_11610"/>
<dbReference type="AlphaFoldDB" id="A0A8J8MKB7"/>
<protein>
    <submittedName>
        <fullName evidence="2">Uncharacterized protein</fullName>
    </submittedName>
</protein>
<gene>
    <name evidence="2" type="ORF">HZI73_11610</name>
</gene>
<dbReference type="Proteomes" id="UP000683246">
    <property type="component" value="Chromosome"/>
</dbReference>
<keyword evidence="1" id="KW-0812">Transmembrane</keyword>